<keyword evidence="3 4" id="KW-0129">CBS domain</keyword>
<feature type="compositionally biased region" description="Basic residues" evidence="5">
    <location>
        <begin position="7"/>
        <end position="19"/>
    </location>
</feature>
<dbReference type="InterPro" id="IPR050511">
    <property type="entry name" value="AMPK_gamma/SDS23_families"/>
</dbReference>
<feature type="domain" description="CBS" evidence="6">
    <location>
        <begin position="138"/>
        <end position="200"/>
    </location>
</feature>
<dbReference type="GO" id="GO:0019887">
    <property type="term" value="F:protein kinase regulator activity"/>
    <property type="evidence" value="ECO:0007669"/>
    <property type="project" value="TreeGrafter"/>
</dbReference>
<dbReference type="Proteomes" id="UP000077266">
    <property type="component" value="Unassembled WGS sequence"/>
</dbReference>
<feature type="region of interest" description="Disordered" evidence="5">
    <location>
        <begin position="330"/>
        <end position="367"/>
    </location>
</feature>
<reference evidence="7 8" key="1">
    <citation type="journal article" date="2016" name="Mol. Biol. Evol.">
        <title>Comparative Genomics of Early-Diverging Mushroom-Forming Fungi Provides Insights into the Origins of Lignocellulose Decay Capabilities.</title>
        <authorList>
            <person name="Nagy L.G."/>
            <person name="Riley R."/>
            <person name="Tritt A."/>
            <person name="Adam C."/>
            <person name="Daum C."/>
            <person name="Floudas D."/>
            <person name="Sun H."/>
            <person name="Yadav J.S."/>
            <person name="Pangilinan J."/>
            <person name="Larsson K.H."/>
            <person name="Matsuura K."/>
            <person name="Barry K."/>
            <person name="Labutti K."/>
            <person name="Kuo R."/>
            <person name="Ohm R.A."/>
            <person name="Bhattacharya S.S."/>
            <person name="Shirouzu T."/>
            <person name="Yoshinaga Y."/>
            <person name="Martin F.M."/>
            <person name="Grigoriev I.V."/>
            <person name="Hibbett D.S."/>
        </authorList>
    </citation>
    <scope>NUCLEOTIDE SEQUENCE [LARGE SCALE GENOMIC DNA]</scope>
    <source>
        <strain evidence="7 8">HHB12029</strain>
    </source>
</reference>
<keyword evidence="8" id="KW-1185">Reference proteome</keyword>
<dbReference type="FunCoup" id="A0A165PRK4">
    <property type="interactions" value="134"/>
</dbReference>
<evidence type="ECO:0000256" key="3">
    <source>
        <dbReference type="ARBA" id="ARBA00023122"/>
    </source>
</evidence>
<dbReference type="GO" id="GO:0005634">
    <property type="term" value="C:nucleus"/>
    <property type="evidence" value="ECO:0007669"/>
    <property type="project" value="TreeGrafter"/>
</dbReference>
<feature type="region of interest" description="Disordered" evidence="5">
    <location>
        <begin position="1"/>
        <end position="30"/>
    </location>
</feature>
<dbReference type="Gene3D" id="3.10.580.10">
    <property type="entry name" value="CBS-domain"/>
    <property type="match status" value="2"/>
</dbReference>
<evidence type="ECO:0000313" key="7">
    <source>
        <dbReference type="EMBL" id="KZW02572.1"/>
    </source>
</evidence>
<feature type="compositionally biased region" description="Pro residues" evidence="5">
    <location>
        <begin position="414"/>
        <end position="427"/>
    </location>
</feature>
<feature type="compositionally biased region" description="Low complexity" evidence="5">
    <location>
        <begin position="330"/>
        <end position="350"/>
    </location>
</feature>
<dbReference type="SMART" id="SM00116">
    <property type="entry name" value="CBS"/>
    <property type="match status" value="3"/>
</dbReference>
<organism evidence="7 8">
    <name type="scientific">Exidia glandulosa HHB12029</name>
    <dbReference type="NCBI Taxonomy" id="1314781"/>
    <lineage>
        <taxon>Eukaryota</taxon>
        <taxon>Fungi</taxon>
        <taxon>Dikarya</taxon>
        <taxon>Basidiomycota</taxon>
        <taxon>Agaricomycotina</taxon>
        <taxon>Agaricomycetes</taxon>
        <taxon>Auriculariales</taxon>
        <taxon>Exidiaceae</taxon>
        <taxon>Exidia</taxon>
    </lineage>
</organism>
<dbReference type="GO" id="GO:0016208">
    <property type="term" value="F:AMP binding"/>
    <property type="evidence" value="ECO:0007669"/>
    <property type="project" value="TreeGrafter"/>
</dbReference>
<dbReference type="GO" id="GO:0031588">
    <property type="term" value="C:nucleotide-activated protein kinase complex"/>
    <property type="evidence" value="ECO:0007669"/>
    <property type="project" value="TreeGrafter"/>
</dbReference>
<dbReference type="SUPFAM" id="SSF54631">
    <property type="entry name" value="CBS-domain pair"/>
    <property type="match status" value="2"/>
</dbReference>
<dbReference type="CDD" id="cd04641">
    <property type="entry name" value="CBS_euAMPK_gamma-like_repeat2"/>
    <property type="match status" value="1"/>
</dbReference>
<dbReference type="GO" id="GO:0005737">
    <property type="term" value="C:cytoplasm"/>
    <property type="evidence" value="ECO:0007669"/>
    <property type="project" value="TreeGrafter"/>
</dbReference>
<dbReference type="InParanoid" id="A0A165PRK4"/>
<feature type="region of interest" description="Disordered" evidence="5">
    <location>
        <begin position="389"/>
        <end position="438"/>
    </location>
</feature>
<proteinExistence type="inferred from homology"/>
<evidence type="ECO:0000259" key="6">
    <source>
        <dbReference type="PROSITE" id="PS51371"/>
    </source>
</evidence>
<sequence>MPSPPRNVRRKASTRRRAGSHLPPVQSQDTHDQALQLIRAFLKSRSAYDLLPVSFRIIVFDTELEVKKGLECMGMNSVVSASLWNSRTGTFAGMFTVLDVIHLIQHYYRTSNFQSAALDAESIRFDALRAIEKSLNVPPPPLLSIHPMRSLLEASTLLIKTHARRLPLIDRDSVTSKESLVSVLTQYRLLRFIARNCQAQISQLHVGLRRLKVGTYVDPRPDDPFYPIATARMDTTVFDVVHMFSERGISAVPILDENGVVVNLYETVDVISLVSDGAYQNLDLTIASALNKRSPDFPGVIVCTENDSLATLLSLLRQRRVHRLVVVEGDPSSAGLASSPSQSSLQMASMTAEQAQPPVDPDAPNAKVPGRLLGIITLSDVLRHIVGDTNSATSSSTPTTTSAPQSAVDTPTTAAPPEPLPPPPSIVEPPAESGDVAA</sequence>
<feature type="domain" description="CBS" evidence="6">
    <location>
        <begin position="222"/>
        <end position="284"/>
    </location>
</feature>
<keyword evidence="2" id="KW-0677">Repeat</keyword>
<dbReference type="PANTHER" id="PTHR13780">
    <property type="entry name" value="AMP-ACTIVATED PROTEIN KINASE, GAMMA REGULATORY SUBUNIT"/>
    <property type="match status" value="1"/>
</dbReference>
<dbReference type="PANTHER" id="PTHR13780:SF35">
    <property type="entry name" value="LD22662P"/>
    <property type="match status" value="1"/>
</dbReference>
<name>A0A165PRK4_EXIGL</name>
<evidence type="ECO:0000256" key="2">
    <source>
        <dbReference type="ARBA" id="ARBA00022737"/>
    </source>
</evidence>
<evidence type="ECO:0000256" key="5">
    <source>
        <dbReference type="SAM" id="MobiDB-lite"/>
    </source>
</evidence>
<evidence type="ECO:0000256" key="4">
    <source>
        <dbReference type="PROSITE-ProRule" id="PRU00703"/>
    </source>
</evidence>
<dbReference type="EMBL" id="KV425887">
    <property type="protein sequence ID" value="KZW02572.1"/>
    <property type="molecule type" value="Genomic_DNA"/>
</dbReference>
<comment type="similarity">
    <text evidence="1">Belongs to the 5'-AMP-activated protein kinase gamma subunit family.</text>
</comment>
<dbReference type="Pfam" id="PF00571">
    <property type="entry name" value="CBS"/>
    <property type="match status" value="2"/>
</dbReference>
<dbReference type="GO" id="GO:0019901">
    <property type="term" value="F:protein kinase binding"/>
    <property type="evidence" value="ECO:0007669"/>
    <property type="project" value="TreeGrafter"/>
</dbReference>
<dbReference type="AlphaFoldDB" id="A0A165PRK4"/>
<dbReference type="PROSITE" id="PS51371">
    <property type="entry name" value="CBS"/>
    <property type="match status" value="2"/>
</dbReference>
<dbReference type="InterPro" id="IPR046342">
    <property type="entry name" value="CBS_dom_sf"/>
</dbReference>
<dbReference type="InterPro" id="IPR000644">
    <property type="entry name" value="CBS_dom"/>
</dbReference>
<evidence type="ECO:0000256" key="1">
    <source>
        <dbReference type="ARBA" id="ARBA00006750"/>
    </source>
</evidence>
<protein>
    <submittedName>
        <fullName evidence="7">CBS-domain-containing protein</fullName>
    </submittedName>
</protein>
<feature type="compositionally biased region" description="Low complexity" evidence="5">
    <location>
        <begin position="389"/>
        <end position="413"/>
    </location>
</feature>
<accession>A0A165PRK4</accession>
<dbReference type="OrthoDB" id="286637at2759"/>
<evidence type="ECO:0000313" key="8">
    <source>
        <dbReference type="Proteomes" id="UP000077266"/>
    </source>
</evidence>
<gene>
    <name evidence="7" type="ORF">EXIGLDRAFT_732834</name>
</gene>
<dbReference type="STRING" id="1314781.A0A165PRK4"/>